<gene>
    <name evidence="1" type="ORF">H5410_049046</name>
</gene>
<evidence type="ECO:0000313" key="2">
    <source>
        <dbReference type="Proteomes" id="UP000824120"/>
    </source>
</evidence>
<dbReference type="OrthoDB" id="1305916at2759"/>
<dbReference type="PANTHER" id="PTHR16083:SF74">
    <property type="entry name" value="TIR-NBS-LRR TYPE DISEASE RESISTANCE PROTEIN"/>
    <property type="match status" value="1"/>
</dbReference>
<keyword evidence="2" id="KW-1185">Reference proteome</keyword>
<accession>A0A9J5XMQ9</accession>
<reference evidence="1 2" key="1">
    <citation type="submission" date="2020-09" db="EMBL/GenBank/DDBJ databases">
        <title>De no assembly of potato wild relative species, Solanum commersonii.</title>
        <authorList>
            <person name="Cho K."/>
        </authorList>
    </citation>
    <scope>NUCLEOTIDE SEQUENCE [LARGE SCALE GENOMIC DNA]</scope>
    <source>
        <strain evidence="1">LZ3.2</strain>
        <tissue evidence="1">Leaf</tissue>
    </source>
</reference>
<evidence type="ECO:0000313" key="1">
    <source>
        <dbReference type="EMBL" id="KAG5588612.1"/>
    </source>
</evidence>
<organism evidence="1 2">
    <name type="scientific">Solanum commersonii</name>
    <name type="common">Commerson's wild potato</name>
    <name type="synonym">Commerson's nightshade</name>
    <dbReference type="NCBI Taxonomy" id="4109"/>
    <lineage>
        <taxon>Eukaryota</taxon>
        <taxon>Viridiplantae</taxon>
        <taxon>Streptophyta</taxon>
        <taxon>Embryophyta</taxon>
        <taxon>Tracheophyta</taxon>
        <taxon>Spermatophyta</taxon>
        <taxon>Magnoliopsida</taxon>
        <taxon>eudicotyledons</taxon>
        <taxon>Gunneridae</taxon>
        <taxon>Pentapetalae</taxon>
        <taxon>asterids</taxon>
        <taxon>lamiids</taxon>
        <taxon>Solanales</taxon>
        <taxon>Solanaceae</taxon>
        <taxon>Solanoideae</taxon>
        <taxon>Solaneae</taxon>
        <taxon>Solanum</taxon>
    </lineage>
</organism>
<comment type="caution">
    <text evidence="1">The sequence shown here is derived from an EMBL/GenBank/DDBJ whole genome shotgun (WGS) entry which is preliminary data.</text>
</comment>
<dbReference type="AlphaFoldDB" id="A0A9J5XMQ9"/>
<proteinExistence type="predicted"/>
<dbReference type="EMBL" id="JACXVP010000009">
    <property type="protein sequence ID" value="KAG5588612.1"/>
    <property type="molecule type" value="Genomic_DNA"/>
</dbReference>
<dbReference type="Proteomes" id="UP000824120">
    <property type="component" value="Chromosome 9"/>
</dbReference>
<dbReference type="Gene3D" id="3.80.10.10">
    <property type="entry name" value="Ribonuclease Inhibitor"/>
    <property type="match status" value="1"/>
</dbReference>
<dbReference type="PANTHER" id="PTHR16083">
    <property type="entry name" value="LEUCINE RICH REPEAT CONTAINING PROTEIN"/>
    <property type="match status" value="1"/>
</dbReference>
<sequence>MLRNLEDLQVGSQNLEAKRSFSRRRRVRRIESLPIFIFRLSLPYFGFSKDDIPRDIGRLSNLRFLDLRGNNFLYLPFDFSKLPLLISLCLIDCKNLQTLPSLSNLEYLENLHLRNCQKLVKITGLDYLPSIKMIDVINCTSLQNQFNEGFFSAHALSTPSLKYPDIKLEIYVESNEIPDWCNNKVTAPSICLTMPTVQNNEYKLLGMVLWFVSHFCNVTTRLQEFDVTIDQSSTFFWSFYIPDSQGEVSCVYYLSFSNGRPFNGLNIIKGGKQVRVEDRTGRAVVKKIGVHLLYLDQNGNVTSFPAVVDHSYTPKPQR</sequence>
<name>A0A9J5XMQ9_SOLCO</name>
<dbReference type="SUPFAM" id="SSF52058">
    <property type="entry name" value="L domain-like"/>
    <property type="match status" value="1"/>
</dbReference>
<dbReference type="InterPro" id="IPR032675">
    <property type="entry name" value="LRR_dom_sf"/>
</dbReference>
<protein>
    <submittedName>
        <fullName evidence="1">Uncharacterized protein</fullName>
    </submittedName>
</protein>